<name>A0AAW1KLN2_POPJA</name>
<dbReference type="InterPro" id="IPR011011">
    <property type="entry name" value="Znf_FYVE_PHD"/>
</dbReference>
<dbReference type="SUPFAM" id="SSF57903">
    <property type="entry name" value="FYVE/PHD zinc finger"/>
    <property type="match status" value="1"/>
</dbReference>
<comment type="caution">
    <text evidence="1">The sequence shown here is derived from an EMBL/GenBank/DDBJ whole genome shotgun (WGS) entry which is preliminary data.</text>
</comment>
<keyword evidence="2" id="KW-1185">Reference proteome</keyword>
<accession>A0AAW1KLN2</accession>
<proteinExistence type="predicted"/>
<dbReference type="Gene3D" id="3.30.40.10">
    <property type="entry name" value="Zinc/RING finger domain, C3HC4 (zinc finger)"/>
    <property type="match status" value="1"/>
</dbReference>
<gene>
    <name evidence="1" type="ORF">QE152_g22476</name>
</gene>
<dbReference type="AlphaFoldDB" id="A0AAW1KLN2"/>
<sequence length="125" mass="14078">MCIEESEIEIFSEHLQTSKIINNINNITLQIRGVVMAEEEGDSENPSKQKSSKVCDLCETSVRSGHRCCTCVNGYIHYKCVDALIKSNKLPEKKLWKCKACTPVPLPDSDSDVLTVIFTINVWML</sequence>
<dbReference type="InterPro" id="IPR013083">
    <property type="entry name" value="Znf_RING/FYVE/PHD"/>
</dbReference>
<reference evidence="1 2" key="1">
    <citation type="journal article" date="2024" name="BMC Genomics">
        <title>De novo assembly and annotation of Popillia japonica's genome with initial clues to its potential as an invasive pest.</title>
        <authorList>
            <person name="Cucini C."/>
            <person name="Boschi S."/>
            <person name="Funari R."/>
            <person name="Cardaioli E."/>
            <person name="Iannotti N."/>
            <person name="Marturano G."/>
            <person name="Paoli F."/>
            <person name="Bruttini M."/>
            <person name="Carapelli A."/>
            <person name="Frati F."/>
            <person name="Nardi F."/>
        </authorList>
    </citation>
    <scope>NUCLEOTIDE SEQUENCE [LARGE SCALE GENOMIC DNA]</scope>
    <source>
        <strain evidence="1">DMR45628</strain>
    </source>
</reference>
<evidence type="ECO:0000313" key="1">
    <source>
        <dbReference type="EMBL" id="KAK9719834.1"/>
    </source>
</evidence>
<evidence type="ECO:0008006" key="3">
    <source>
        <dbReference type="Google" id="ProtNLM"/>
    </source>
</evidence>
<evidence type="ECO:0000313" key="2">
    <source>
        <dbReference type="Proteomes" id="UP001458880"/>
    </source>
</evidence>
<dbReference type="EMBL" id="JASPKY010000216">
    <property type="protein sequence ID" value="KAK9719834.1"/>
    <property type="molecule type" value="Genomic_DNA"/>
</dbReference>
<protein>
    <recommendedName>
        <fullName evidence="3">PHD-type domain-containing protein</fullName>
    </recommendedName>
</protein>
<organism evidence="1 2">
    <name type="scientific">Popillia japonica</name>
    <name type="common">Japanese beetle</name>
    <dbReference type="NCBI Taxonomy" id="7064"/>
    <lineage>
        <taxon>Eukaryota</taxon>
        <taxon>Metazoa</taxon>
        <taxon>Ecdysozoa</taxon>
        <taxon>Arthropoda</taxon>
        <taxon>Hexapoda</taxon>
        <taxon>Insecta</taxon>
        <taxon>Pterygota</taxon>
        <taxon>Neoptera</taxon>
        <taxon>Endopterygota</taxon>
        <taxon>Coleoptera</taxon>
        <taxon>Polyphaga</taxon>
        <taxon>Scarabaeiformia</taxon>
        <taxon>Scarabaeidae</taxon>
        <taxon>Rutelinae</taxon>
        <taxon>Popillia</taxon>
    </lineage>
</organism>
<dbReference type="Proteomes" id="UP001458880">
    <property type="component" value="Unassembled WGS sequence"/>
</dbReference>